<dbReference type="Proteomes" id="UP001165960">
    <property type="component" value="Unassembled WGS sequence"/>
</dbReference>
<evidence type="ECO:0000313" key="1">
    <source>
        <dbReference type="EMBL" id="KAJ9078374.1"/>
    </source>
</evidence>
<gene>
    <name evidence="1" type="primary">PEG10_14</name>
    <name evidence="1" type="ORF">DSO57_1007090</name>
</gene>
<accession>A0ACC2TUY2</accession>
<comment type="caution">
    <text evidence="1">The sequence shown here is derived from an EMBL/GenBank/DDBJ whole genome shotgun (WGS) entry which is preliminary data.</text>
</comment>
<protein>
    <submittedName>
        <fullName evidence="1">Retrotransposon-derived protein peg10</fullName>
    </submittedName>
</protein>
<keyword evidence="2" id="KW-1185">Reference proteome</keyword>
<name>A0ACC2TUY2_9FUNG</name>
<evidence type="ECO:0000313" key="2">
    <source>
        <dbReference type="Proteomes" id="UP001165960"/>
    </source>
</evidence>
<reference evidence="1" key="1">
    <citation type="submission" date="2022-04" db="EMBL/GenBank/DDBJ databases">
        <title>Genome of the entomopathogenic fungus Entomophthora muscae.</title>
        <authorList>
            <person name="Elya C."/>
            <person name="Lovett B.R."/>
            <person name="Lee E."/>
            <person name="Macias A.M."/>
            <person name="Hajek A.E."/>
            <person name="De Bivort B.L."/>
            <person name="Kasson M.T."/>
            <person name="De Fine Licht H.H."/>
            <person name="Stajich J.E."/>
        </authorList>
    </citation>
    <scope>NUCLEOTIDE SEQUENCE</scope>
    <source>
        <strain evidence="1">Berkeley</strain>
    </source>
</reference>
<dbReference type="EMBL" id="QTSX02002150">
    <property type="protein sequence ID" value="KAJ9078374.1"/>
    <property type="molecule type" value="Genomic_DNA"/>
</dbReference>
<proteinExistence type="predicted"/>
<organism evidence="1 2">
    <name type="scientific">Entomophthora muscae</name>
    <dbReference type="NCBI Taxonomy" id="34485"/>
    <lineage>
        <taxon>Eukaryota</taxon>
        <taxon>Fungi</taxon>
        <taxon>Fungi incertae sedis</taxon>
        <taxon>Zoopagomycota</taxon>
        <taxon>Entomophthoromycotina</taxon>
        <taxon>Entomophthoromycetes</taxon>
        <taxon>Entomophthorales</taxon>
        <taxon>Entomophthoraceae</taxon>
        <taxon>Entomophthora</taxon>
    </lineage>
</organism>
<sequence>MKGDYQLSPEEKQCRTQLGLCMYCGKPGHLAKDYQALAKVQSPTTLSASSSNKEPSQSYALLIFELGSFQSPLEGKALLDTGAMGNFISSTLAEQLGLREGPSAWVTLANKSHIQVTRIERNMGVKVGEDHFDIKVSSLSNLDFLLILGFPWAIDAKAVLNLDTMTLSTQKEGVTLSISFDHTRHEGILTPEYTINVLEALKEVTQPQILLTSRIWQKPSVNHPVPNCLNAKSWTYKLT</sequence>